<feature type="transmembrane region" description="Helical" evidence="1">
    <location>
        <begin position="136"/>
        <end position="153"/>
    </location>
</feature>
<dbReference type="PANTHER" id="PTHR36978">
    <property type="entry name" value="P-LOOP CONTAINING NUCLEOTIDE TRIPHOSPHATE HYDROLASE"/>
    <property type="match status" value="1"/>
</dbReference>
<dbReference type="Pfam" id="PF17784">
    <property type="entry name" value="Sulfotransfer_4"/>
    <property type="match status" value="1"/>
</dbReference>
<accession>H2XVH0</accession>
<dbReference type="InterPro" id="IPR027417">
    <property type="entry name" value="P-loop_NTPase"/>
</dbReference>
<dbReference type="Ensembl" id="ENSCINT00000034028.1">
    <property type="protein sequence ID" value="ENSCINP00000033654.1"/>
    <property type="gene ID" value="ENSCING00000020271.1"/>
</dbReference>
<dbReference type="Proteomes" id="UP000008144">
    <property type="component" value="Unassembled WGS sequence"/>
</dbReference>
<dbReference type="AlphaFoldDB" id="H2XVH0"/>
<sequence length="154" mass="18487">MRENEDIWYGSFKRQVKVNESWINKIKMMFSYTTYKFYLYSKMQFKIAYGYDIGTKLNETLCKLYYRRHNAHVLQNAPKKQLLVFNIKDGWDPLCQFLGQPVPGTPFPHKNKNASITNEQMKTNATFLQMQFETKMSYFVILFLIVAVIFYQLW</sequence>
<dbReference type="InterPro" id="IPR040632">
    <property type="entry name" value="Sulfotransfer_4"/>
</dbReference>
<reference evidence="2" key="2">
    <citation type="submission" date="2025-08" db="UniProtKB">
        <authorList>
            <consortium name="Ensembl"/>
        </authorList>
    </citation>
    <scope>IDENTIFICATION</scope>
</reference>
<evidence type="ECO:0000313" key="3">
    <source>
        <dbReference type="Proteomes" id="UP000008144"/>
    </source>
</evidence>
<reference evidence="2" key="3">
    <citation type="submission" date="2025-09" db="UniProtKB">
        <authorList>
            <consortium name="Ensembl"/>
        </authorList>
    </citation>
    <scope>IDENTIFICATION</scope>
</reference>
<protein>
    <submittedName>
        <fullName evidence="2">Uncharacterized LOC100176603</fullName>
    </submittedName>
</protein>
<dbReference type="Gene3D" id="3.40.50.300">
    <property type="entry name" value="P-loop containing nucleotide triphosphate hydrolases"/>
    <property type="match status" value="1"/>
</dbReference>
<dbReference type="InParanoid" id="H2XVH0"/>
<dbReference type="STRING" id="7719.ENSCINP00000033654"/>
<gene>
    <name evidence="2" type="primary">LOC100176603</name>
</gene>
<proteinExistence type="predicted"/>
<reference evidence="3" key="1">
    <citation type="journal article" date="2002" name="Science">
        <title>The draft genome of Ciona intestinalis: insights into chordate and vertebrate origins.</title>
        <authorList>
            <person name="Dehal P."/>
            <person name="Satou Y."/>
            <person name="Campbell R.K."/>
            <person name="Chapman J."/>
            <person name="Degnan B."/>
            <person name="De Tomaso A."/>
            <person name="Davidson B."/>
            <person name="Di Gregorio A."/>
            <person name="Gelpke M."/>
            <person name="Goodstein D.M."/>
            <person name="Harafuji N."/>
            <person name="Hastings K.E."/>
            <person name="Ho I."/>
            <person name="Hotta K."/>
            <person name="Huang W."/>
            <person name="Kawashima T."/>
            <person name="Lemaire P."/>
            <person name="Martinez D."/>
            <person name="Meinertzhagen I.A."/>
            <person name="Necula S."/>
            <person name="Nonaka M."/>
            <person name="Putnam N."/>
            <person name="Rash S."/>
            <person name="Saiga H."/>
            <person name="Satake M."/>
            <person name="Terry A."/>
            <person name="Yamada L."/>
            <person name="Wang H.G."/>
            <person name="Awazu S."/>
            <person name="Azumi K."/>
            <person name="Boore J."/>
            <person name="Branno M."/>
            <person name="Chin-Bow S."/>
            <person name="DeSantis R."/>
            <person name="Doyle S."/>
            <person name="Francino P."/>
            <person name="Keys D.N."/>
            <person name="Haga S."/>
            <person name="Hayashi H."/>
            <person name="Hino K."/>
            <person name="Imai K.S."/>
            <person name="Inaba K."/>
            <person name="Kano S."/>
            <person name="Kobayashi K."/>
            <person name="Kobayashi M."/>
            <person name="Lee B.I."/>
            <person name="Makabe K.W."/>
            <person name="Manohar C."/>
            <person name="Matassi G."/>
            <person name="Medina M."/>
            <person name="Mochizuki Y."/>
            <person name="Mount S."/>
            <person name="Morishita T."/>
            <person name="Miura S."/>
            <person name="Nakayama A."/>
            <person name="Nishizaka S."/>
            <person name="Nomoto H."/>
            <person name="Ohta F."/>
            <person name="Oishi K."/>
            <person name="Rigoutsos I."/>
            <person name="Sano M."/>
            <person name="Sasaki A."/>
            <person name="Sasakura Y."/>
            <person name="Shoguchi E."/>
            <person name="Shin-i T."/>
            <person name="Spagnuolo A."/>
            <person name="Stainier D."/>
            <person name="Suzuki M.M."/>
            <person name="Tassy O."/>
            <person name="Takatori N."/>
            <person name="Tokuoka M."/>
            <person name="Yagi K."/>
            <person name="Yoshizaki F."/>
            <person name="Wada S."/>
            <person name="Zhang C."/>
            <person name="Hyatt P.D."/>
            <person name="Larimer F."/>
            <person name="Detter C."/>
            <person name="Doggett N."/>
            <person name="Glavina T."/>
            <person name="Hawkins T."/>
            <person name="Richardson P."/>
            <person name="Lucas S."/>
            <person name="Kohara Y."/>
            <person name="Levine M."/>
            <person name="Satoh N."/>
            <person name="Rokhsar D.S."/>
        </authorList>
    </citation>
    <scope>NUCLEOTIDE SEQUENCE [LARGE SCALE GENOMIC DNA]</scope>
</reference>
<dbReference type="HOGENOM" id="CLU_061199_2_2_1"/>
<dbReference type="PANTHER" id="PTHR36978:SF4">
    <property type="entry name" value="P-LOOP CONTAINING NUCLEOSIDE TRIPHOSPHATE HYDROLASE PROTEIN"/>
    <property type="match status" value="1"/>
</dbReference>
<keyword evidence="1" id="KW-1133">Transmembrane helix</keyword>
<keyword evidence="1" id="KW-0472">Membrane</keyword>
<evidence type="ECO:0000313" key="2">
    <source>
        <dbReference type="Ensembl" id="ENSCINP00000033654.1"/>
    </source>
</evidence>
<name>H2XVH0_CIOIN</name>
<keyword evidence="3" id="KW-1185">Reference proteome</keyword>
<organism evidence="2 3">
    <name type="scientific">Ciona intestinalis</name>
    <name type="common">Transparent sea squirt</name>
    <name type="synonym">Ascidia intestinalis</name>
    <dbReference type="NCBI Taxonomy" id="7719"/>
    <lineage>
        <taxon>Eukaryota</taxon>
        <taxon>Metazoa</taxon>
        <taxon>Chordata</taxon>
        <taxon>Tunicata</taxon>
        <taxon>Ascidiacea</taxon>
        <taxon>Phlebobranchia</taxon>
        <taxon>Cionidae</taxon>
        <taxon>Ciona</taxon>
    </lineage>
</organism>
<evidence type="ECO:0000256" key="1">
    <source>
        <dbReference type="SAM" id="Phobius"/>
    </source>
</evidence>
<dbReference type="SUPFAM" id="SSF52540">
    <property type="entry name" value="P-loop containing nucleoside triphosphate hydrolases"/>
    <property type="match status" value="1"/>
</dbReference>
<keyword evidence="1" id="KW-0812">Transmembrane</keyword>
<dbReference type="GeneTree" id="ENSGT00940000163713"/>